<evidence type="ECO:0000313" key="1">
    <source>
        <dbReference type="EMBL" id="XCH24831.1"/>
    </source>
</evidence>
<dbReference type="RefSeq" id="WP_353720139.1">
    <property type="nucleotide sequence ID" value="NZ_CP159289.1"/>
</dbReference>
<dbReference type="AlphaFoldDB" id="A0AAU8FLA8"/>
<dbReference type="InterPro" id="IPR054199">
    <property type="entry name" value="DUF6904"/>
</dbReference>
<dbReference type="EMBL" id="CP159289">
    <property type="protein sequence ID" value="XCH24831.1"/>
    <property type="molecule type" value="Genomic_DNA"/>
</dbReference>
<proteinExistence type="predicted"/>
<accession>A0AAU8FLA8</accession>
<reference evidence="1" key="1">
    <citation type="submission" date="2024-06" db="EMBL/GenBank/DDBJ databases">
        <title>Sequencing and assembly of the genome of Dyadobacter sp. strain 676, a symbiont of Cyamopsis tetragonoloba.</title>
        <authorList>
            <person name="Guro P."/>
            <person name="Sazanova A."/>
            <person name="Kuznetsova I."/>
            <person name="Belimov A."/>
            <person name="Safronova V."/>
        </authorList>
    </citation>
    <scope>NUCLEOTIDE SEQUENCE</scope>
    <source>
        <strain evidence="1">676</strain>
    </source>
</reference>
<sequence length="113" mass="13211">MQQANIYLLEHVVEKGLDDYDPKGAAEISNFVDRGIPVTTEYAFLIYQALHIDYTFEKAGKTRFRKIPQMLVEYFNSQSSKFKAFVASCQKSALEQRCEITDLEFRDFPEIKW</sequence>
<gene>
    <name evidence="1" type="ORF">ABV298_31865</name>
</gene>
<name>A0AAU8FLA8_9BACT</name>
<protein>
    <submittedName>
        <fullName evidence="1">Uncharacterized protein</fullName>
    </submittedName>
</protein>
<organism evidence="1">
    <name type="scientific">Dyadobacter sp. 676</name>
    <dbReference type="NCBI Taxonomy" id="3088362"/>
    <lineage>
        <taxon>Bacteria</taxon>
        <taxon>Pseudomonadati</taxon>
        <taxon>Bacteroidota</taxon>
        <taxon>Cytophagia</taxon>
        <taxon>Cytophagales</taxon>
        <taxon>Spirosomataceae</taxon>
        <taxon>Dyadobacter</taxon>
    </lineage>
</organism>
<dbReference type="Pfam" id="PF21845">
    <property type="entry name" value="DUF6904"/>
    <property type="match status" value="1"/>
</dbReference>